<keyword evidence="4" id="KW-1185">Reference proteome</keyword>
<dbReference type="Gene3D" id="1.20.1270.180">
    <property type="match status" value="1"/>
</dbReference>
<accession>A0ABS5FT70</accession>
<evidence type="ECO:0000313" key="4">
    <source>
        <dbReference type="Proteomes" id="UP001315278"/>
    </source>
</evidence>
<gene>
    <name evidence="3" type="ORF">JQ615_29185</name>
</gene>
<protein>
    <submittedName>
        <fullName evidence="3">DUF1311 domain-containing protein</fullName>
    </submittedName>
</protein>
<proteinExistence type="predicted"/>
<dbReference type="Proteomes" id="UP001315278">
    <property type="component" value="Unassembled WGS sequence"/>
</dbReference>
<evidence type="ECO:0000256" key="1">
    <source>
        <dbReference type="SAM" id="SignalP"/>
    </source>
</evidence>
<evidence type="ECO:0000313" key="3">
    <source>
        <dbReference type="EMBL" id="MBR0799456.1"/>
    </source>
</evidence>
<feature type="signal peptide" evidence="1">
    <location>
        <begin position="1"/>
        <end position="24"/>
    </location>
</feature>
<dbReference type="InterPro" id="IPR009739">
    <property type="entry name" value="LprI-like_N"/>
</dbReference>
<reference evidence="4" key="1">
    <citation type="journal article" date="2021" name="ISME J.">
        <title>Evolutionary origin and ecological implication of a unique nif island in free-living Bradyrhizobium lineages.</title>
        <authorList>
            <person name="Tao J."/>
        </authorList>
    </citation>
    <scope>NUCLEOTIDE SEQUENCE [LARGE SCALE GENOMIC DNA]</scope>
    <source>
        <strain evidence="4">SZCCT0434</strain>
    </source>
</reference>
<name>A0ABS5FT70_9BRAD</name>
<keyword evidence="1" id="KW-0732">Signal</keyword>
<comment type="caution">
    <text evidence="3">The sequence shown here is derived from an EMBL/GenBank/DDBJ whole genome shotgun (WGS) entry which is preliminary data.</text>
</comment>
<evidence type="ECO:0000259" key="2">
    <source>
        <dbReference type="Pfam" id="PF07007"/>
    </source>
</evidence>
<dbReference type="RefSeq" id="WP_212494273.1">
    <property type="nucleotide sequence ID" value="NZ_JAFCJH010000039.1"/>
</dbReference>
<dbReference type="Pfam" id="PF07007">
    <property type="entry name" value="LprI"/>
    <property type="match status" value="1"/>
</dbReference>
<feature type="chain" id="PRO_5045838647" evidence="1">
    <location>
        <begin position="25"/>
        <end position="508"/>
    </location>
</feature>
<dbReference type="EMBL" id="JAFCJH010000039">
    <property type="protein sequence ID" value="MBR0799456.1"/>
    <property type="molecule type" value="Genomic_DNA"/>
</dbReference>
<feature type="domain" description="Lysozyme inhibitor LprI-like N-terminal" evidence="2">
    <location>
        <begin position="276"/>
        <end position="334"/>
    </location>
</feature>
<organism evidence="3 4">
    <name type="scientific">Bradyrhizobium jicamae</name>
    <dbReference type="NCBI Taxonomy" id="280332"/>
    <lineage>
        <taxon>Bacteria</taxon>
        <taxon>Pseudomonadati</taxon>
        <taxon>Pseudomonadota</taxon>
        <taxon>Alphaproteobacteria</taxon>
        <taxon>Hyphomicrobiales</taxon>
        <taxon>Nitrobacteraceae</taxon>
        <taxon>Bradyrhizobium</taxon>
    </lineage>
</organism>
<sequence length="508" mass="55148">MPALSRLAAFAAIGSVLAPVSSQAMDNDLLAWSSAPTAIKLCGDGDNLIKTADCKKAGYDKMVAQVDKAFGEALAGAPANVKPLLKRDQAWFNEMILQAASSLPDRGGDEARQGFAETLRVRAAVVGEIAANFGRSGLTGAWTNAFGRIAVTPADGGGYRVAADLDSDYGSDLHRSCKFTAVVKPAAANWIAGPVLADPDKSAGTTAKTQPPKPPSLKIRRQGETLRIVGIEGSDDWDGLTDCDSMWQITGSYFATGGDTPSAKANSSFVTPTFDCTRPETATDEEICADPDLADNDRRLNRAWTALQARLDEATRHALIDDQRNWVKSQARQFPEFLHPAWEKLSSDVHATANARDRVDSLQRERIALLEGFDDKRSGIAGDWLAYNAAIRITVDGSGTVKATGWKWDQGDWKAGCDYDMTGRIAGGVFRSGEQRRNPDTLERDHAMLVVNRLDDVFATRRYSRKDGTENDTADEAKCKRRLDVSSTARLFPVRSSPDVDILKFSIR</sequence>